<proteinExistence type="predicted"/>
<dbReference type="SUPFAM" id="SSF53146">
    <property type="entry name" value="Nitrogenase accessory factor-like"/>
    <property type="match status" value="1"/>
</dbReference>
<protein>
    <recommendedName>
        <fullName evidence="1">Dinitrogenase iron-molybdenum cofactor biosynthesis domain-containing protein</fullName>
    </recommendedName>
</protein>
<keyword evidence="3" id="KW-1185">Reference proteome</keyword>
<feature type="domain" description="Dinitrogenase iron-molybdenum cofactor biosynthesis" evidence="1">
    <location>
        <begin position="33"/>
        <end position="85"/>
    </location>
</feature>
<dbReference type="InterPro" id="IPR036105">
    <property type="entry name" value="DiNase_FeMo-co_biosyn_sf"/>
</dbReference>
<name>A0ABM7XGK3_THEBO</name>
<reference evidence="2 3" key="1">
    <citation type="journal article" date="2022" name="Microbiol. Resour. Announc.">
        <title>Complete Genome Sequences of Thermus Strains Isolated from Senami Hot Spring in Japan.</title>
        <authorList>
            <person name="Miyazaki K."/>
        </authorList>
    </citation>
    <scope>NUCLEOTIDE SEQUENCE [LARGE SCALE GENOMIC DNA]</scope>
    <source>
        <strain evidence="2 3">SNM4-1</strain>
    </source>
</reference>
<dbReference type="InterPro" id="IPR003731">
    <property type="entry name" value="Di-Nase_FeMo-co_biosynth"/>
</dbReference>
<evidence type="ECO:0000259" key="1">
    <source>
        <dbReference type="Pfam" id="PF02579"/>
    </source>
</evidence>
<dbReference type="Pfam" id="PF02579">
    <property type="entry name" value="Nitro_FeMo-Co"/>
    <property type="match status" value="1"/>
</dbReference>
<dbReference type="EMBL" id="AP025593">
    <property type="protein sequence ID" value="BDG15403.1"/>
    <property type="molecule type" value="Genomic_DNA"/>
</dbReference>
<sequence length="125" mass="13488">MAAGRVAFTLGVYSRTMRVAVALGKEEGRVYPGPFGHAPRYAIYEVGEDGSLRLLEVRENPHAREHGEEKHAKMRALLQDVVLKVGARFGHGGSQGAFPVAGRLEVGPVSLEEALALLKARRNSA</sequence>
<gene>
    <name evidence="2" type="ORF">TbrSNM41_01370</name>
</gene>
<evidence type="ECO:0000313" key="2">
    <source>
        <dbReference type="EMBL" id="BDG15403.1"/>
    </source>
</evidence>
<dbReference type="Proteomes" id="UP000831120">
    <property type="component" value="Chromosome"/>
</dbReference>
<evidence type="ECO:0000313" key="3">
    <source>
        <dbReference type="Proteomes" id="UP000831120"/>
    </source>
</evidence>
<accession>A0ABM7XGK3</accession>
<organism evidence="2 3">
    <name type="scientific">Thermus brockianus</name>
    <dbReference type="NCBI Taxonomy" id="56956"/>
    <lineage>
        <taxon>Bacteria</taxon>
        <taxon>Thermotogati</taxon>
        <taxon>Deinococcota</taxon>
        <taxon>Deinococci</taxon>
        <taxon>Thermales</taxon>
        <taxon>Thermaceae</taxon>
        <taxon>Thermus</taxon>
    </lineage>
</organism>
<dbReference type="Gene3D" id="3.30.420.130">
    <property type="entry name" value="Dinitrogenase iron-molybdenum cofactor biosynthesis domain"/>
    <property type="match status" value="1"/>
</dbReference>